<dbReference type="EnsemblMetazoa" id="XM_029488366.1">
    <property type="protein sequence ID" value="XP_029344226.1"/>
    <property type="gene ID" value="LOC100161227"/>
</dbReference>
<evidence type="ECO:0000256" key="7">
    <source>
        <dbReference type="ARBA" id="ARBA00023303"/>
    </source>
</evidence>
<dbReference type="RefSeq" id="XP_029344225.1">
    <property type="nucleotide sequence ID" value="XM_029488365.1"/>
</dbReference>
<dbReference type="RefSeq" id="XP_029344227.1">
    <property type="nucleotide sequence ID" value="XM_029488367.1"/>
</dbReference>
<dbReference type="Proteomes" id="UP000007819">
    <property type="component" value="Chromosome A1"/>
</dbReference>
<dbReference type="AlphaFoldDB" id="A0A8R2JQT0"/>
<organism evidence="11 12">
    <name type="scientific">Acyrthosiphon pisum</name>
    <name type="common">Pea aphid</name>
    <dbReference type="NCBI Taxonomy" id="7029"/>
    <lineage>
        <taxon>Eukaryota</taxon>
        <taxon>Metazoa</taxon>
        <taxon>Ecdysozoa</taxon>
        <taxon>Arthropoda</taxon>
        <taxon>Hexapoda</taxon>
        <taxon>Insecta</taxon>
        <taxon>Pterygota</taxon>
        <taxon>Neoptera</taxon>
        <taxon>Paraneoptera</taxon>
        <taxon>Hemiptera</taxon>
        <taxon>Sternorrhyncha</taxon>
        <taxon>Aphidomorpha</taxon>
        <taxon>Aphidoidea</taxon>
        <taxon>Aphididae</taxon>
        <taxon>Macrosiphini</taxon>
        <taxon>Acyrthosiphon</taxon>
    </lineage>
</organism>
<reference evidence="12" key="1">
    <citation type="submission" date="2010-06" db="EMBL/GenBank/DDBJ databases">
        <authorList>
            <person name="Jiang H."/>
            <person name="Abraham K."/>
            <person name="Ali S."/>
            <person name="Alsbrooks S.L."/>
            <person name="Anim B.N."/>
            <person name="Anosike U.S."/>
            <person name="Attaway T."/>
            <person name="Bandaranaike D.P."/>
            <person name="Battles P.K."/>
            <person name="Bell S.N."/>
            <person name="Bell A.V."/>
            <person name="Beltran B."/>
            <person name="Bickham C."/>
            <person name="Bustamante Y."/>
            <person name="Caleb T."/>
            <person name="Canada A."/>
            <person name="Cardenas V."/>
            <person name="Carter K."/>
            <person name="Chacko J."/>
            <person name="Chandrabose M.N."/>
            <person name="Chavez D."/>
            <person name="Chavez A."/>
            <person name="Chen L."/>
            <person name="Chu H.-S."/>
            <person name="Claassen K.J."/>
            <person name="Cockrell R."/>
            <person name="Collins M."/>
            <person name="Cooper J.A."/>
            <person name="Cree A."/>
            <person name="Curry S.M."/>
            <person name="Da Y."/>
            <person name="Dao M.D."/>
            <person name="Das B."/>
            <person name="Davila M.-L."/>
            <person name="Davy-Carroll L."/>
            <person name="Denson S."/>
            <person name="Dinh H."/>
            <person name="Ebong V.E."/>
            <person name="Edwards J.R."/>
            <person name="Egan A."/>
            <person name="El-Daye J."/>
            <person name="Escobedo L."/>
            <person name="Fernandez S."/>
            <person name="Fernando P.R."/>
            <person name="Flagg N."/>
            <person name="Forbes L.D."/>
            <person name="Fowler R.G."/>
            <person name="Fu Q."/>
            <person name="Gabisi R.A."/>
            <person name="Ganer J."/>
            <person name="Garbino Pronczuk A."/>
            <person name="Garcia R.M."/>
            <person name="Garner T."/>
            <person name="Garrett T.E."/>
            <person name="Gonzalez D.A."/>
            <person name="Hamid H."/>
            <person name="Hawkins E.S."/>
            <person name="Hirani K."/>
            <person name="Hogues M.E."/>
            <person name="Hollins B."/>
            <person name="Hsiao C.-H."/>
            <person name="Jabil R."/>
            <person name="James M.L."/>
            <person name="Jhangiani S.N."/>
            <person name="Johnson B."/>
            <person name="Johnson Q."/>
            <person name="Joshi V."/>
            <person name="Kalu J.B."/>
            <person name="Kam C."/>
            <person name="Kashfia A."/>
            <person name="Keebler J."/>
            <person name="Kisamo H."/>
            <person name="Kovar C.L."/>
            <person name="Lago L.A."/>
            <person name="Lai C.-Y."/>
            <person name="Laidlaw J."/>
            <person name="Lara F."/>
            <person name="Le T.-K."/>
            <person name="Lee S.L."/>
            <person name="Legall F.H."/>
            <person name="Lemon S.J."/>
            <person name="Lewis L.R."/>
            <person name="Li B."/>
            <person name="Liu Y."/>
            <person name="Liu Y.-S."/>
            <person name="Lopez J."/>
            <person name="Lozado R.J."/>
            <person name="Lu J."/>
            <person name="Madu R.C."/>
            <person name="Maheshwari M."/>
            <person name="Maheshwari R."/>
            <person name="Malloy K."/>
            <person name="Martinez E."/>
            <person name="Mathew T."/>
            <person name="Mercado I.C."/>
            <person name="Mercado C."/>
            <person name="Meyer B."/>
            <person name="Montgomery K."/>
            <person name="Morgan M.B."/>
            <person name="Munidasa M."/>
            <person name="Nazareth L.V."/>
            <person name="Nelson J."/>
            <person name="Ng B.M."/>
            <person name="Nguyen N.B."/>
            <person name="Nguyen P.Q."/>
            <person name="Nguyen T."/>
            <person name="Obregon M."/>
            <person name="Okwuonu G.O."/>
            <person name="Onwere C.G."/>
            <person name="Orozco G."/>
            <person name="Parra A."/>
            <person name="Patel S."/>
            <person name="Patil S."/>
            <person name="Perez A."/>
            <person name="Perez Y."/>
            <person name="Pham C."/>
            <person name="Primus E.L."/>
            <person name="Pu L.-L."/>
            <person name="Puazo M."/>
            <person name="Qin X."/>
            <person name="Quiroz J.B."/>
            <person name="Reese J."/>
            <person name="Richards S."/>
            <person name="Rives C.M."/>
            <person name="Robberts R."/>
            <person name="Ruiz S.J."/>
            <person name="Ruiz M.J."/>
            <person name="Santibanez J."/>
            <person name="Schneider B.W."/>
            <person name="Sisson I."/>
            <person name="Smith M."/>
            <person name="Sodergren E."/>
            <person name="Song X.-Z."/>
            <person name="Song B.B."/>
            <person name="Summersgill H."/>
            <person name="Thelus R."/>
            <person name="Thornton R.D."/>
            <person name="Trejos Z.Y."/>
            <person name="Usmani K."/>
            <person name="Vattathil S."/>
            <person name="Villasana D."/>
            <person name="Walker D.L."/>
            <person name="Wang S."/>
            <person name="Wang K."/>
            <person name="White C.S."/>
            <person name="Williams A.C."/>
            <person name="Williamson J."/>
            <person name="Wilson K."/>
            <person name="Woghiren I.O."/>
            <person name="Woodworth J.R."/>
            <person name="Worley K.C."/>
            <person name="Wright R.A."/>
            <person name="Wu W."/>
            <person name="Young L."/>
            <person name="Zhang L."/>
            <person name="Zhang J."/>
            <person name="Zhu Y."/>
            <person name="Muzny D.M."/>
            <person name="Weinstock G."/>
            <person name="Gibbs R.A."/>
        </authorList>
    </citation>
    <scope>NUCLEOTIDE SEQUENCE [LARGE SCALE GENOMIC DNA]</scope>
    <source>
        <strain evidence="12">LSR1</strain>
    </source>
</reference>
<dbReference type="GO" id="GO:0015271">
    <property type="term" value="F:outward rectifier potassium channel activity"/>
    <property type="evidence" value="ECO:0007669"/>
    <property type="project" value="TreeGrafter"/>
</dbReference>
<feature type="transmembrane region" description="Helical" evidence="9">
    <location>
        <begin position="435"/>
        <end position="454"/>
    </location>
</feature>
<comment type="similarity">
    <text evidence="8">Belongs to the two pore domain potassium channel (TC 1.A.1.8) family.</text>
</comment>
<dbReference type="KEGG" id="api:100161227"/>
<evidence type="ECO:0000313" key="12">
    <source>
        <dbReference type="Proteomes" id="UP000007819"/>
    </source>
</evidence>
<dbReference type="PRINTS" id="PR01333">
    <property type="entry name" value="2POREKCHANEL"/>
</dbReference>
<name>A0A8R2JQT0_ACYPI</name>
<keyword evidence="4 9" id="KW-1133">Transmembrane helix</keyword>
<feature type="transmembrane region" description="Helical" evidence="9">
    <location>
        <begin position="240"/>
        <end position="259"/>
    </location>
</feature>
<dbReference type="InterPro" id="IPR013099">
    <property type="entry name" value="K_chnl_dom"/>
</dbReference>
<keyword evidence="3 8" id="KW-0812">Transmembrane</keyword>
<dbReference type="GO" id="GO:0005886">
    <property type="term" value="C:plasma membrane"/>
    <property type="evidence" value="ECO:0007669"/>
    <property type="project" value="TreeGrafter"/>
</dbReference>
<dbReference type="GO" id="GO:0022841">
    <property type="term" value="F:potassium ion leak channel activity"/>
    <property type="evidence" value="ECO:0007669"/>
    <property type="project" value="TreeGrafter"/>
</dbReference>
<evidence type="ECO:0000256" key="6">
    <source>
        <dbReference type="ARBA" id="ARBA00023136"/>
    </source>
</evidence>
<dbReference type="EnsemblMetazoa" id="XM_029488365.1">
    <property type="protein sequence ID" value="XP_029344225.1"/>
    <property type="gene ID" value="LOC100161227"/>
</dbReference>
<dbReference type="EnsemblMetazoa" id="XM_029488367.1">
    <property type="protein sequence ID" value="XP_029344227.1"/>
    <property type="gene ID" value="LOC100161227"/>
</dbReference>
<dbReference type="SUPFAM" id="SSF81324">
    <property type="entry name" value="Voltage-gated potassium channels"/>
    <property type="match status" value="2"/>
</dbReference>
<evidence type="ECO:0000256" key="1">
    <source>
        <dbReference type="ARBA" id="ARBA00004141"/>
    </source>
</evidence>
<dbReference type="OrthoDB" id="297496at2759"/>
<evidence type="ECO:0000256" key="2">
    <source>
        <dbReference type="ARBA" id="ARBA00022448"/>
    </source>
</evidence>
<dbReference type="Gene3D" id="1.10.287.70">
    <property type="match status" value="1"/>
</dbReference>
<feature type="transmembrane region" description="Helical" evidence="9">
    <location>
        <begin position="271"/>
        <end position="294"/>
    </location>
</feature>
<sequence length="567" mass="59677">MDRTPSCCSQPVAAAAAVYNYGVAGATIGGYATSYDGHPLSTSSSSAVGVTTVVDDGQGCFCCDSDDDSVERARVAHAKRKCYKSCLRNAFVCALLVSYTFAGALIFLSIEGDVDADALDADDGGGGGGSPVRLAGLMPAQQQNLTAAWLAAAAAGEESRARTVETIWEITVNLNILYRENWTRLAAQELNRFQEDLIRRLTQQMEIESAAVSYHTGAGGGGFIVDHGGDSVDSTFEWNMATSFLYCLSILTTIGYGNITPKTAIGKMVTMVYALIGIPLMLVYLSSIGGLLAWCARGIFTRSLCCCLCSKCGYCCYDEKLMEEKERRMKLKRERKEYDMQMKTFSGHALEPYYVRPGDADDGVFLRVSDRAAASAASAAAAASDSASVAAAELAAAAADSASFVPLLLVGFAFMSAYIGCGAAVLHRLDAGGKSYLDCVFFCFMLLSTIGYGNSRSMDVTLTSTATVWFCSVYILSGMALTAMCFNIVHHGVSTKLKTLYRPATAQTSDGGGVCCGGVNPAQQHLQQQREDCGVGGCGGSISDLTLSSTRGAASNTAAATTAAAKS</sequence>
<accession>A0A8R2JQT0</accession>
<dbReference type="Pfam" id="PF07885">
    <property type="entry name" value="Ion_trans_2"/>
    <property type="match status" value="2"/>
</dbReference>
<evidence type="ECO:0000256" key="4">
    <source>
        <dbReference type="ARBA" id="ARBA00022989"/>
    </source>
</evidence>
<evidence type="ECO:0000256" key="8">
    <source>
        <dbReference type="RuleBase" id="RU003857"/>
    </source>
</evidence>
<dbReference type="RefSeq" id="XP_029344226.1">
    <property type="nucleotide sequence ID" value="XM_029488366.1"/>
</dbReference>
<evidence type="ECO:0000256" key="3">
    <source>
        <dbReference type="ARBA" id="ARBA00022692"/>
    </source>
</evidence>
<feature type="transmembrane region" description="Helical" evidence="9">
    <location>
        <begin position="466"/>
        <end position="489"/>
    </location>
</feature>
<evidence type="ECO:0000313" key="11">
    <source>
        <dbReference type="EnsemblMetazoa" id="XP_029344226.1"/>
    </source>
</evidence>
<feature type="domain" description="Potassium channel" evidence="10">
    <location>
        <begin position="233"/>
        <end position="291"/>
    </location>
</feature>
<dbReference type="GeneID" id="100161227"/>
<evidence type="ECO:0000259" key="10">
    <source>
        <dbReference type="Pfam" id="PF07885"/>
    </source>
</evidence>
<keyword evidence="6 9" id="KW-0472">Membrane</keyword>
<dbReference type="GO" id="GO:0030322">
    <property type="term" value="P:stabilization of membrane potential"/>
    <property type="evidence" value="ECO:0007669"/>
    <property type="project" value="TreeGrafter"/>
</dbReference>
<keyword evidence="7 8" id="KW-0407">Ion channel</keyword>
<keyword evidence="5 8" id="KW-0406">Ion transport</keyword>
<protein>
    <recommendedName>
        <fullName evidence="10">Potassium channel domain-containing protein</fullName>
    </recommendedName>
</protein>
<dbReference type="PANTHER" id="PTHR11003:SF257">
    <property type="entry name" value="POTASSIUM CHANNEL DOMAIN-CONTAINING PROTEIN"/>
    <property type="match status" value="1"/>
</dbReference>
<dbReference type="OMA" id="RMITLAY"/>
<keyword evidence="2 8" id="KW-0813">Transport</keyword>
<feature type="transmembrane region" description="Helical" evidence="9">
    <location>
        <begin position="404"/>
        <end position="426"/>
    </location>
</feature>
<comment type="subcellular location">
    <subcellularLocation>
        <location evidence="1">Membrane</location>
        <topology evidence="1">Multi-pass membrane protein</topology>
    </subcellularLocation>
</comment>
<reference evidence="11" key="2">
    <citation type="submission" date="2022-06" db="UniProtKB">
        <authorList>
            <consortium name="EnsemblMetazoa"/>
        </authorList>
    </citation>
    <scope>IDENTIFICATION</scope>
</reference>
<proteinExistence type="inferred from homology"/>
<dbReference type="PANTHER" id="PTHR11003">
    <property type="entry name" value="POTASSIUM CHANNEL, SUBFAMILY K"/>
    <property type="match status" value="1"/>
</dbReference>
<feature type="domain" description="Potassium channel" evidence="10">
    <location>
        <begin position="420"/>
        <end position="489"/>
    </location>
</feature>
<evidence type="ECO:0000256" key="9">
    <source>
        <dbReference type="SAM" id="Phobius"/>
    </source>
</evidence>
<keyword evidence="12" id="KW-1185">Reference proteome</keyword>
<evidence type="ECO:0000256" key="5">
    <source>
        <dbReference type="ARBA" id="ARBA00023065"/>
    </source>
</evidence>
<feature type="transmembrane region" description="Helical" evidence="9">
    <location>
        <begin position="89"/>
        <end position="110"/>
    </location>
</feature>
<dbReference type="InterPro" id="IPR003280">
    <property type="entry name" value="2pore_dom_K_chnl"/>
</dbReference>